<protein>
    <submittedName>
        <fullName evidence="1">Uncharacterized protein</fullName>
    </submittedName>
</protein>
<name>A0ABY7UZT0_9DEIO</name>
<proteinExistence type="predicted"/>
<dbReference type="Proteomes" id="UP001217044">
    <property type="component" value="Chromosome"/>
</dbReference>
<reference evidence="1 2" key="1">
    <citation type="submission" date="2022-12" db="EMBL/GenBank/DDBJ databases">
        <title>Genome Sequence of Deinococcus aquaticus Type Strain PB314.</title>
        <authorList>
            <person name="Albert C."/>
            <person name="Hill J."/>
            <person name="Boren L."/>
            <person name="Scholz-Ng S."/>
            <person name="Fatema N."/>
            <person name="Grosso R."/>
            <person name="Soboslay E."/>
            <person name="Tuohy J."/>
        </authorList>
    </citation>
    <scope>NUCLEOTIDE SEQUENCE [LARGE SCALE GENOMIC DNA]</scope>
    <source>
        <strain evidence="1 2">PB-314</strain>
    </source>
</reference>
<evidence type="ECO:0000313" key="1">
    <source>
        <dbReference type="EMBL" id="WDA58412.1"/>
    </source>
</evidence>
<keyword evidence="2" id="KW-1185">Reference proteome</keyword>
<evidence type="ECO:0000313" key="2">
    <source>
        <dbReference type="Proteomes" id="UP001217044"/>
    </source>
</evidence>
<sequence length="47" mass="5018">MLAALSEEAAQVTFTFAQAAYEPAAHECGGWCTMSLMLFKENTFGAA</sequence>
<dbReference type="EMBL" id="CP115165">
    <property type="protein sequence ID" value="WDA58412.1"/>
    <property type="molecule type" value="Genomic_DNA"/>
</dbReference>
<gene>
    <name evidence="1" type="ORF">M8445_13850</name>
</gene>
<organism evidence="1 2">
    <name type="scientific">Deinococcus aquaticus</name>
    <dbReference type="NCBI Taxonomy" id="328692"/>
    <lineage>
        <taxon>Bacteria</taxon>
        <taxon>Thermotogati</taxon>
        <taxon>Deinococcota</taxon>
        <taxon>Deinococci</taxon>
        <taxon>Deinococcales</taxon>
        <taxon>Deinococcaceae</taxon>
        <taxon>Deinococcus</taxon>
    </lineage>
</organism>
<accession>A0ABY7UZT0</accession>
<dbReference type="RefSeq" id="WP_273988462.1">
    <property type="nucleotide sequence ID" value="NZ_CP115165.1"/>
</dbReference>